<gene>
    <name evidence="1" type="ORF">H257_06901</name>
</gene>
<dbReference type="VEuPathDB" id="FungiDB:H257_06901"/>
<proteinExistence type="predicted"/>
<dbReference type="AlphaFoldDB" id="W4GKU3"/>
<reference evidence="1" key="1">
    <citation type="submission" date="2013-12" db="EMBL/GenBank/DDBJ databases">
        <title>The Genome Sequence of Aphanomyces astaci APO3.</title>
        <authorList>
            <consortium name="The Broad Institute Genomics Platform"/>
            <person name="Russ C."/>
            <person name="Tyler B."/>
            <person name="van West P."/>
            <person name="Dieguez-Uribeondo J."/>
            <person name="Young S.K."/>
            <person name="Zeng Q."/>
            <person name="Gargeya S."/>
            <person name="Fitzgerald M."/>
            <person name="Abouelleil A."/>
            <person name="Alvarado L."/>
            <person name="Chapman S.B."/>
            <person name="Gainer-Dewar J."/>
            <person name="Goldberg J."/>
            <person name="Griggs A."/>
            <person name="Gujja S."/>
            <person name="Hansen M."/>
            <person name="Howarth C."/>
            <person name="Imamovic A."/>
            <person name="Ireland A."/>
            <person name="Larimer J."/>
            <person name="McCowan C."/>
            <person name="Murphy C."/>
            <person name="Pearson M."/>
            <person name="Poon T.W."/>
            <person name="Priest M."/>
            <person name="Roberts A."/>
            <person name="Saif S."/>
            <person name="Shea T."/>
            <person name="Sykes S."/>
            <person name="Wortman J."/>
            <person name="Nusbaum C."/>
            <person name="Birren B."/>
        </authorList>
    </citation>
    <scope>NUCLEOTIDE SEQUENCE [LARGE SCALE GENOMIC DNA]</scope>
    <source>
        <strain evidence="1">APO3</strain>
    </source>
</reference>
<organism evidence="1">
    <name type="scientific">Aphanomyces astaci</name>
    <name type="common">Crayfish plague agent</name>
    <dbReference type="NCBI Taxonomy" id="112090"/>
    <lineage>
        <taxon>Eukaryota</taxon>
        <taxon>Sar</taxon>
        <taxon>Stramenopiles</taxon>
        <taxon>Oomycota</taxon>
        <taxon>Saprolegniomycetes</taxon>
        <taxon>Saprolegniales</taxon>
        <taxon>Verrucalvaceae</taxon>
        <taxon>Aphanomyces</taxon>
    </lineage>
</organism>
<accession>W4GKU3</accession>
<dbReference type="EMBL" id="KI913127">
    <property type="protein sequence ID" value="ETV79644.1"/>
    <property type="molecule type" value="Genomic_DNA"/>
</dbReference>
<protein>
    <submittedName>
        <fullName evidence="1">Uncharacterized protein</fullName>
    </submittedName>
</protein>
<dbReference type="GeneID" id="20808897"/>
<dbReference type="RefSeq" id="XP_009830580.1">
    <property type="nucleotide sequence ID" value="XM_009832278.1"/>
</dbReference>
<sequence length="113" mass="12335">MREFKVPDGSRDSVEKVLEDVKACTAHGVEYDGRGAPRDGHNKAQTTYMVNEYRSSVDEGHVGQSPVYCLSGRMNPVVTPLQRLKQGSPDEDSAWAIACCGLVQQFGVHIPAT</sequence>
<evidence type="ECO:0000313" key="1">
    <source>
        <dbReference type="EMBL" id="ETV79644.1"/>
    </source>
</evidence>
<name>W4GKU3_APHAT</name>